<comment type="caution">
    <text evidence="1">The sequence shown here is derived from an EMBL/GenBank/DDBJ whole genome shotgun (WGS) entry which is preliminary data.</text>
</comment>
<dbReference type="Proteomes" id="UP000550136">
    <property type="component" value="Unassembled WGS sequence"/>
</dbReference>
<reference evidence="1 2" key="1">
    <citation type="submission" date="2020-05" db="EMBL/GenBank/DDBJ databases">
        <title>Draft Genome Sequences of Sphingomonas sp. Isolated from the International Space Station.</title>
        <authorList>
            <person name="Bijlani S."/>
            <person name="Singh N.K."/>
            <person name="Mason C.E."/>
            <person name="Wang C.C."/>
            <person name="Venkateswaran K."/>
        </authorList>
    </citation>
    <scope>NUCLEOTIDE SEQUENCE [LARGE SCALE GENOMIC DNA]</scope>
    <source>
        <strain evidence="1 2">FKI-L5-BR-P1</strain>
    </source>
</reference>
<evidence type="ECO:0000313" key="1">
    <source>
        <dbReference type="EMBL" id="NNG58557.1"/>
    </source>
</evidence>
<sequence>MDTFKEIEDTQAALDQAYAKLVAMRQSHDVDNLGEVHGRTEEALAGARALVQMLEELAGEKKA</sequence>
<gene>
    <name evidence="1" type="ORF">HKX06_14395</name>
</gene>
<organism evidence="1 2">
    <name type="scientific">Sphingomonas paucimobilis</name>
    <name type="common">Pseudomonas paucimobilis</name>
    <dbReference type="NCBI Taxonomy" id="13689"/>
    <lineage>
        <taxon>Bacteria</taxon>
        <taxon>Pseudomonadati</taxon>
        <taxon>Pseudomonadota</taxon>
        <taxon>Alphaproteobacteria</taxon>
        <taxon>Sphingomonadales</taxon>
        <taxon>Sphingomonadaceae</taxon>
        <taxon>Sphingomonas</taxon>
    </lineage>
</organism>
<accession>A0A7Y2KR00</accession>
<name>A0A7Y2KR00_SPHPI</name>
<proteinExistence type="predicted"/>
<evidence type="ECO:0000313" key="2">
    <source>
        <dbReference type="Proteomes" id="UP000550136"/>
    </source>
</evidence>
<dbReference type="AlphaFoldDB" id="A0A7Y2KR00"/>
<dbReference type="RefSeq" id="WP_170170865.1">
    <property type="nucleotide sequence ID" value="NZ_JABEOU010000038.1"/>
</dbReference>
<protein>
    <submittedName>
        <fullName evidence="1">Uncharacterized protein</fullName>
    </submittedName>
</protein>
<dbReference type="EMBL" id="JABEOU010000038">
    <property type="protein sequence ID" value="NNG58557.1"/>
    <property type="molecule type" value="Genomic_DNA"/>
</dbReference>